<dbReference type="Pfam" id="PF01554">
    <property type="entry name" value="MatE"/>
    <property type="match status" value="2"/>
</dbReference>
<dbReference type="GO" id="GO:0015297">
    <property type="term" value="F:antiporter activity"/>
    <property type="evidence" value="ECO:0007669"/>
    <property type="project" value="UniProtKB-KW"/>
</dbReference>
<comment type="caution">
    <text evidence="11">The sequence shown here is derived from an EMBL/GenBank/DDBJ whole genome shotgun (WGS) entry which is preliminary data.</text>
</comment>
<feature type="transmembrane region" description="Helical" evidence="10">
    <location>
        <begin position="347"/>
        <end position="365"/>
    </location>
</feature>
<evidence type="ECO:0000256" key="5">
    <source>
        <dbReference type="ARBA" id="ARBA00022692"/>
    </source>
</evidence>
<evidence type="ECO:0000256" key="2">
    <source>
        <dbReference type="ARBA" id="ARBA00022448"/>
    </source>
</evidence>
<feature type="transmembrane region" description="Helical" evidence="10">
    <location>
        <begin position="57"/>
        <end position="75"/>
    </location>
</feature>
<dbReference type="GO" id="GO:0006811">
    <property type="term" value="P:monoatomic ion transport"/>
    <property type="evidence" value="ECO:0007669"/>
    <property type="project" value="UniProtKB-KW"/>
</dbReference>
<feature type="transmembrane region" description="Helical" evidence="10">
    <location>
        <begin position="418"/>
        <end position="439"/>
    </location>
</feature>
<feature type="transmembrane region" description="Helical" evidence="10">
    <location>
        <begin position="87"/>
        <end position="108"/>
    </location>
</feature>
<dbReference type="NCBIfam" id="TIGR00797">
    <property type="entry name" value="matE"/>
    <property type="match status" value="1"/>
</dbReference>
<feature type="transmembrane region" description="Helical" evidence="10">
    <location>
        <begin position="158"/>
        <end position="178"/>
    </location>
</feature>
<evidence type="ECO:0000313" key="12">
    <source>
        <dbReference type="Proteomes" id="UP000033452"/>
    </source>
</evidence>
<dbReference type="EMBL" id="JXYA01000016">
    <property type="protein sequence ID" value="KJZ10072.1"/>
    <property type="molecule type" value="Genomic_DNA"/>
</dbReference>
<dbReference type="GO" id="GO:0042910">
    <property type="term" value="F:xenobiotic transmembrane transporter activity"/>
    <property type="evidence" value="ECO:0007669"/>
    <property type="project" value="InterPro"/>
</dbReference>
<evidence type="ECO:0000256" key="6">
    <source>
        <dbReference type="ARBA" id="ARBA00022989"/>
    </source>
</evidence>
<accession>A0A0F4QTY7</accession>
<dbReference type="RefSeq" id="WP_046004344.1">
    <property type="nucleotide sequence ID" value="NZ_JXYA01000016.1"/>
</dbReference>
<evidence type="ECO:0000256" key="7">
    <source>
        <dbReference type="ARBA" id="ARBA00023065"/>
    </source>
</evidence>
<dbReference type="CDD" id="cd13131">
    <property type="entry name" value="MATE_NorM_like"/>
    <property type="match status" value="1"/>
</dbReference>
<gene>
    <name evidence="11" type="ORF">TW77_07455</name>
</gene>
<feature type="transmembrane region" description="Helical" evidence="10">
    <location>
        <begin position="198"/>
        <end position="216"/>
    </location>
</feature>
<dbReference type="InterPro" id="IPR050222">
    <property type="entry name" value="MATE_MdtK"/>
</dbReference>
<evidence type="ECO:0000256" key="8">
    <source>
        <dbReference type="ARBA" id="ARBA00023136"/>
    </source>
</evidence>
<dbReference type="PIRSF" id="PIRSF006603">
    <property type="entry name" value="DinF"/>
    <property type="match status" value="1"/>
</dbReference>
<proteinExistence type="predicted"/>
<dbReference type="InterPro" id="IPR048279">
    <property type="entry name" value="MdtK-like"/>
</dbReference>
<feature type="transmembrane region" description="Helical" evidence="10">
    <location>
        <begin position="128"/>
        <end position="146"/>
    </location>
</feature>
<feature type="transmembrane region" description="Helical" evidence="10">
    <location>
        <begin position="310"/>
        <end position="335"/>
    </location>
</feature>
<dbReference type="PANTHER" id="PTHR43298">
    <property type="entry name" value="MULTIDRUG RESISTANCE PROTEIN NORM-RELATED"/>
    <property type="match status" value="1"/>
</dbReference>
<dbReference type="PANTHER" id="PTHR43298:SF2">
    <property type="entry name" value="FMN_FAD EXPORTER YEEO-RELATED"/>
    <property type="match status" value="1"/>
</dbReference>
<evidence type="ECO:0000256" key="9">
    <source>
        <dbReference type="ARBA" id="ARBA00031636"/>
    </source>
</evidence>
<keyword evidence="5 10" id="KW-0812">Transmembrane</keyword>
<evidence type="ECO:0000256" key="4">
    <source>
        <dbReference type="ARBA" id="ARBA00022475"/>
    </source>
</evidence>
<dbReference type="PATRIC" id="fig|43658.5.peg.1571"/>
<dbReference type="AlphaFoldDB" id="A0A0F4QTY7"/>
<sequence>MKFALWEAKRLVRLATPVFFAQITLVLMSVVDTMMAGQVSAEDLAALSIATGTWNPMIFSLQGVLLAITSMVAYCDGAKQRDGIKTYFQQGIYLALLLSSLGFIASAFTPLVFAQIGAASAITELAQQYIDFVKWGLPAFLLFSVYRNVTEGVGNTKAALYISLLGLAVNVFANYLFIYGKFGMPALGSAGCGLATTLVFWVMAIAQLIYSFYNKYLDGRWLIKGFARPHAATQFQIVKLGLPICLATFFEVTLFACIPLFIADLGAIAVSGHQIAASVTTILFMLPLSLSMAIAIRIGTLSGEGHYSRLVNSVYTSFVCAVVVSVIVATFTFVIRNEIAWVYTQNAEVAVLASGIIVLACIYQLPDALQVAANGVLRGLKYTSPITIVTFVSYWLIGFSLGFVLAKTDLLVPAMGARGFWVGIIVGLTCAAILLLYFVRKRLDTLRPDPV</sequence>
<keyword evidence="12" id="KW-1185">Reference proteome</keyword>
<keyword evidence="8 10" id="KW-0472">Membrane</keyword>
<dbReference type="OrthoDB" id="9780160at2"/>
<dbReference type="GO" id="GO:0005886">
    <property type="term" value="C:plasma membrane"/>
    <property type="evidence" value="ECO:0007669"/>
    <property type="project" value="UniProtKB-SubCell"/>
</dbReference>
<keyword evidence="7" id="KW-0406">Ion transport</keyword>
<feature type="transmembrane region" description="Helical" evidence="10">
    <location>
        <begin position="275"/>
        <end position="298"/>
    </location>
</feature>
<keyword evidence="3" id="KW-0050">Antiport</keyword>
<evidence type="ECO:0000256" key="10">
    <source>
        <dbReference type="SAM" id="Phobius"/>
    </source>
</evidence>
<evidence type="ECO:0000256" key="3">
    <source>
        <dbReference type="ARBA" id="ARBA00022449"/>
    </source>
</evidence>
<feature type="transmembrane region" description="Helical" evidence="10">
    <location>
        <begin position="386"/>
        <end position="406"/>
    </location>
</feature>
<organism evidence="11 12">
    <name type="scientific">Pseudoalteromonas rubra</name>
    <dbReference type="NCBI Taxonomy" id="43658"/>
    <lineage>
        <taxon>Bacteria</taxon>
        <taxon>Pseudomonadati</taxon>
        <taxon>Pseudomonadota</taxon>
        <taxon>Gammaproteobacteria</taxon>
        <taxon>Alteromonadales</taxon>
        <taxon>Pseudoalteromonadaceae</taxon>
        <taxon>Pseudoalteromonas</taxon>
    </lineage>
</organism>
<evidence type="ECO:0000256" key="1">
    <source>
        <dbReference type="ARBA" id="ARBA00004429"/>
    </source>
</evidence>
<dbReference type="InterPro" id="IPR002528">
    <property type="entry name" value="MATE_fam"/>
</dbReference>
<keyword evidence="6 10" id="KW-1133">Transmembrane helix</keyword>
<feature type="transmembrane region" description="Helical" evidence="10">
    <location>
        <begin position="237"/>
        <end position="263"/>
    </location>
</feature>
<evidence type="ECO:0000313" key="11">
    <source>
        <dbReference type="EMBL" id="KJZ10072.1"/>
    </source>
</evidence>
<reference evidence="11 12" key="1">
    <citation type="journal article" date="2015" name="BMC Genomics">
        <title>Genome mining reveals unlocked bioactive potential of marine Gram-negative bacteria.</title>
        <authorList>
            <person name="Machado H."/>
            <person name="Sonnenschein E.C."/>
            <person name="Melchiorsen J."/>
            <person name="Gram L."/>
        </authorList>
    </citation>
    <scope>NUCLEOTIDE SEQUENCE [LARGE SCALE GENOMIC DNA]</scope>
    <source>
        <strain evidence="11 12">S2471</strain>
    </source>
</reference>
<dbReference type="Proteomes" id="UP000033452">
    <property type="component" value="Unassembled WGS sequence"/>
</dbReference>
<keyword evidence="2" id="KW-0813">Transport</keyword>
<name>A0A0F4QTY7_9GAMM</name>
<keyword evidence="4" id="KW-1003">Cell membrane</keyword>
<comment type="subcellular location">
    <subcellularLocation>
        <location evidence="1">Cell inner membrane</location>
        <topology evidence="1">Multi-pass membrane protein</topology>
    </subcellularLocation>
</comment>
<protein>
    <recommendedName>
        <fullName evidence="9">Multidrug-efflux transporter</fullName>
    </recommendedName>
</protein>